<sequence length="69" mass="7591">MLTMFKRFIKEEDGLGTVEIVIIIAVLVGIALIFRSTIIDFVKGMLTKIFSDDKIKDAGNVDLGTISTD</sequence>
<dbReference type="Proteomes" id="UP000253034">
    <property type="component" value="Unassembled WGS sequence"/>
</dbReference>
<feature type="domain" description="Putative Flagellin Flp1-like" evidence="2">
    <location>
        <begin position="7"/>
        <end position="52"/>
    </location>
</feature>
<keyword evidence="1" id="KW-0472">Membrane</keyword>
<accession>A0A369AJP5</accession>
<organism evidence="3 4">
    <name type="scientific">Anaerobacterium chartisolvens</name>
    <dbReference type="NCBI Taxonomy" id="1297424"/>
    <lineage>
        <taxon>Bacteria</taxon>
        <taxon>Bacillati</taxon>
        <taxon>Bacillota</taxon>
        <taxon>Clostridia</taxon>
        <taxon>Eubacteriales</taxon>
        <taxon>Oscillospiraceae</taxon>
        <taxon>Anaerobacterium</taxon>
    </lineage>
</organism>
<evidence type="ECO:0000313" key="4">
    <source>
        <dbReference type="Proteomes" id="UP000253034"/>
    </source>
</evidence>
<proteinExistence type="predicted"/>
<gene>
    <name evidence="3" type="ORF">DFR58_1346</name>
</gene>
<dbReference type="Pfam" id="PF16982">
    <property type="entry name" value="Flp1_like"/>
    <property type="match status" value="1"/>
</dbReference>
<keyword evidence="3" id="KW-0282">Flagellum</keyword>
<keyword evidence="1" id="KW-1133">Transmembrane helix</keyword>
<keyword evidence="1" id="KW-0812">Transmembrane</keyword>
<dbReference type="RefSeq" id="WP_114299744.1">
    <property type="nucleotide sequence ID" value="NZ_QPJT01000034.1"/>
</dbReference>
<keyword evidence="3" id="KW-0969">Cilium</keyword>
<keyword evidence="3" id="KW-0966">Cell projection</keyword>
<dbReference type="EMBL" id="QPJT01000034">
    <property type="protein sequence ID" value="RCX09602.1"/>
    <property type="molecule type" value="Genomic_DNA"/>
</dbReference>
<dbReference type="InterPro" id="IPR031564">
    <property type="entry name" value="Flp1-like"/>
</dbReference>
<evidence type="ECO:0000256" key="1">
    <source>
        <dbReference type="SAM" id="Phobius"/>
    </source>
</evidence>
<comment type="caution">
    <text evidence="3">The sequence shown here is derived from an EMBL/GenBank/DDBJ whole genome shotgun (WGS) entry which is preliminary data.</text>
</comment>
<evidence type="ECO:0000259" key="2">
    <source>
        <dbReference type="Pfam" id="PF16982"/>
    </source>
</evidence>
<dbReference type="AlphaFoldDB" id="A0A369AJP5"/>
<reference evidence="3 4" key="1">
    <citation type="submission" date="2018-07" db="EMBL/GenBank/DDBJ databases">
        <title>Genomic Encyclopedia of Type Strains, Phase IV (KMG-IV): sequencing the most valuable type-strain genomes for metagenomic binning, comparative biology and taxonomic classification.</title>
        <authorList>
            <person name="Goeker M."/>
        </authorList>
    </citation>
    <scope>NUCLEOTIDE SEQUENCE [LARGE SCALE GENOMIC DNA]</scope>
    <source>
        <strain evidence="3 4">DSM 27016</strain>
    </source>
</reference>
<feature type="transmembrane region" description="Helical" evidence="1">
    <location>
        <begin position="20"/>
        <end position="42"/>
    </location>
</feature>
<keyword evidence="4" id="KW-1185">Reference proteome</keyword>
<protein>
    <submittedName>
        <fullName evidence="3">Putative flagellin with Flp1-like domain</fullName>
    </submittedName>
</protein>
<dbReference type="OrthoDB" id="1739992at2"/>
<evidence type="ECO:0000313" key="3">
    <source>
        <dbReference type="EMBL" id="RCX09602.1"/>
    </source>
</evidence>
<name>A0A369AJP5_9FIRM</name>